<proteinExistence type="predicted"/>
<dbReference type="EMBL" id="JAUFRC010000001">
    <property type="protein sequence ID" value="MDN3712127.1"/>
    <property type="molecule type" value="Genomic_DNA"/>
</dbReference>
<dbReference type="InterPro" id="IPR021791">
    <property type="entry name" value="Phage_TAC_11"/>
</dbReference>
<accession>A0ABT8D5W5</accession>
<reference evidence="2" key="1">
    <citation type="journal article" date="2019" name="Int. J. Syst. Evol. Microbiol.">
        <title>The Global Catalogue of Microorganisms (GCM) 10K type strain sequencing project: providing services to taxonomists for standard genome sequencing and annotation.</title>
        <authorList>
            <consortium name="The Broad Institute Genomics Platform"/>
            <consortium name="The Broad Institute Genome Sequencing Center for Infectious Disease"/>
            <person name="Wu L."/>
            <person name="Ma J."/>
        </authorList>
    </citation>
    <scope>NUCLEOTIDE SEQUENCE [LARGE SCALE GENOMIC DNA]</scope>
    <source>
        <strain evidence="2">CECT 8482</strain>
    </source>
</reference>
<dbReference type="Pfam" id="PF11836">
    <property type="entry name" value="Phage_TAC_11"/>
    <property type="match status" value="1"/>
</dbReference>
<name>A0ABT8D5W5_9RHOB</name>
<keyword evidence="2" id="KW-1185">Reference proteome</keyword>
<dbReference type="Proteomes" id="UP001243846">
    <property type="component" value="Unassembled WGS sequence"/>
</dbReference>
<protein>
    <submittedName>
        <fullName evidence="1">Gene transfer agent family protein</fullName>
    </submittedName>
</protein>
<gene>
    <name evidence="1" type="ORF">QWZ10_10550</name>
</gene>
<evidence type="ECO:0000313" key="1">
    <source>
        <dbReference type="EMBL" id="MDN3712127.1"/>
    </source>
</evidence>
<comment type="caution">
    <text evidence="1">The sequence shown here is derived from an EMBL/GenBank/DDBJ whole genome shotgun (WGS) entry which is preliminary data.</text>
</comment>
<dbReference type="RefSeq" id="WP_377787182.1">
    <property type="nucleotide sequence ID" value="NZ_JBHUOC010000001.1"/>
</dbReference>
<organism evidence="1 2">
    <name type="scientific">Paracoccus cavernae</name>
    <dbReference type="NCBI Taxonomy" id="1571207"/>
    <lineage>
        <taxon>Bacteria</taxon>
        <taxon>Pseudomonadati</taxon>
        <taxon>Pseudomonadota</taxon>
        <taxon>Alphaproteobacteria</taxon>
        <taxon>Rhodobacterales</taxon>
        <taxon>Paracoccaceae</taxon>
        <taxon>Paracoccus</taxon>
    </lineage>
</organism>
<sequence length="183" mass="20547">MMEPVVLIWPGGEHPFRLALRELQVIQEKTDFGPEHLLHRINLAQWAAADLFEILRNGLIGGGMPHVEALKACRKAFEDHPLISFKVPAQAVLAACLYGPPDDQPGRACRWRIRHRTTKNGRWKFSIYYGNGAVMGFTPAQIGQMTPWEYACCFDGWQKAHGGADRGAGKPMSLERLRELGIE</sequence>
<evidence type="ECO:0000313" key="2">
    <source>
        <dbReference type="Proteomes" id="UP001243846"/>
    </source>
</evidence>